<organism evidence="1 2">
    <name type="scientific">Rhodocytophaga aerolata</name>
    <dbReference type="NCBI Taxonomy" id="455078"/>
    <lineage>
        <taxon>Bacteria</taxon>
        <taxon>Pseudomonadati</taxon>
        <taxon>Bacteroidota</taxon>
        <taxon>Cytophagia</taxon>
        <taxon>Cytophagales</taxon>
        <taxon>Rhodocytophagaceae</taxon>
        <taxon>Rhodocytophaga</taxon>
    </lineage>
</organism>
<sequence>MKWIYYFKKKWLDTDSSPLQSVYVRPITNDNEGNKWVGKIVDISIIATEYFMKDDFKTLQLESGLAQIYFNELNTKDFYIQEEDNDQSDLYLHIATIYIKDSSVTASSMVDWTKVYFNILGIPFSEFRETDLNDFVDTNPLYRLISDGARKMESKWGKEWWKINDRKQ</sequence>
<reference evidence="1" key="1">
    <citation type="submission" date="2023-07" db="EMBL/GenBank/DDBJ databases">
        <title>The genome sequence of Rhodocytophaga aerolata KACC 12507.</title>
        <authorList>
            <person name="Zhang X."/>
        </authorList>
    </citation>
    <scope>NUCLEOTIDE SEQUENCE</scope>
    <source>
        <strain evidence="1">KACC 12507</strain>
    </source>
</reference>
<accession>A0ABT8RGJ1</accession>
<evidence type="ECO:0000313" key="2">
    <source>
        <dbReference type="Proteomes" id="UP001168528"/>
    </source>
</evidence>
<evidence type="ECO:0000313" key="1">
    <source>
        <dbReference type="EMBL" id="MDO1450821.1"/>
    </source>
</evidence>
<name>A0ABT8RGJ1_9BACT</name>
<keyword evidence="2" id="KW-1185">Reference proteome</keyword>
<proteinExistence type="predicted"/>
<dbReference type="EMBL" id="JAUKPO010000037">
    <property type="protein sequence ID" value="MDO1450821.1"/>
    <property type="molecule type" value="Genomic_DNA"/>
</dbReference>
<comment type="caution">
    <text evidence="1">The sequence shown here is derived from an EMBL/GenBank/DDBJ whole genome shotgun (WGS) entry which is preliminary data.</text>
</comment>
<dbReference type="RefSeq" id="WP_302041621.1">
    <property type="nucleotide sequence ID" value="NZ_JAUKPO010000037.1"/>
</dbReference>
<protein>
    <recommendedName>
        <fullName evidence="3">DUF4265 domain-containing protein</fullName>
    </recommendedName>
</protein>
<gene>
    <name evidence="1" type="ORF">Q0590_31395</name>
</gene>
<evidence type="ECO:0008006" key="3">
    <source>
        <dbReference type="Google" id="ProtNLM"/>
    </source>
</evidence>
<dbReference type="Proteomes" id="UP001168528">
    <property type="component" value="Unassembled WGS sequence"/>
</dbReference>